<sequence>MTLFMYCFLCLIALGFTFVQKKHFLNYVFIFSCLMGWSIVVRFNSIQQDLIVYSEVMTYDWEFFKSFYVLREPVYWITSKFLYDFFKDPIFVFIIWDAIIFSLLTYVAYKKDVKPYFILVFILFFPNVMGFLNVYRQYISTVFLFLSFLLVYENHINSKFFYLASFFSHNVGAIFLPLIFIRKKFFQIKFILASITSIFAMILLSGSKSEVDTGETSPLLFFAVVCAGMLIFLSLNKLILYKKNIDLYYINMYCIFVSLFSVLFLSNAPAKRICMIALIFLLYSIYWFIEDNKKNILVFRFALVFVAIVPTFIFPSVFNMLLYVGL</sequence>
<proteinExistence type="predicted"/>
<feature type="transmembrane region" description="Helical" evidence="1">
    <location>
        <begin position="160"/>
        <end position="181"/>
    </location>
</feature>
<evidence type="ECO:0000256" key="1">
    <source>
        <dbReference type="SAM" id="Phobius"/>
    </source>
</evidence>
<dbReference type="AlphaFoldDB" id="A0A385EQM5"/>
<name>A0A385EQM5_ACIBA</name>
<feature type="transmembrane region" description="Helical" evidence="1">
    <location>
        <begin position="301"/>
        <end position="324"/>
    </location>
</feature>
<feature type="transmembrane region" description="Helical" evidence="1">
    <location>
        <begin position="90"/>
        <end position="109"/>
    </location>
</feature>
<accession>A0A385EQM5</accession>
<feature type="transmembrane region" description="Helical" evidence="1">
    <location>
        <begin position="247"/>
        <end position="264"/>
    </location>
</feature>
<feature type="transmembrane region" description="Helical" evidence="1">
    <location>
        <begin position="270"/>
        <end position="289"/>
    </location>
</feature>
<gene>
    <name evidence="2" type="primary">wzy</name>
    <name evidence="2" type="ORF">BSF95_00099</name>
</gene>
<organism evidence="2">
    <name type="scientific">Acinetobacter baumannii WM99c</name>
    <dbReference type="NCBI Taxonomy" id="945555"/>
    <lineage>
        <taxon>Bacteria</taxon>
        <taxon>Pseudomonadati</taxon>
        <taxon>Pseudomonadota</taxon>
        <taxon>Gammaproteobacteria</taxon>
        <taxon>Moraxellales</taxon>
        <taxon>Moraxellaceae</taxon>
        <taxon>Acinetobacter</taxon>
        <taxon>Acinetobacter calcoaceticus/baumannii complex</taxon>
    </lineage>
</organism>
<reference evidence="2" key="1">
    <citation type="submission" date="2018-08" db="EMBL/GenBank/DDBJ databases">
        <title>Complete genome sequence of Acinetobacter baumannii strain WM99c.</title>
        <authorList>
            <person name="Nigro S.J."/>
            <person name="Wick R.R."/>
            <person name="Holt K.E."/>
            <person name="Hall R.M."/>
        </authorList>
    </citation>
    <scope>NUCLEOTIDE SEQUENCE</scope>
    <source>
        <strain evidence="2">WM99c</strain>
    </source>
</reference>
<dbReference type="Pfam" id="PF14897">
    <property type="entry name" value="EpsG"/>
    <property type="match status" value="1"/>
</dbReference>
<dbReference type="InterPro" id="IPR049458">
    <property type="entry name" value="EpsG-like"/>
</dbReference>
<protein>
    <submittedName>
        <fullName evidence="2">Wzy</fullName>
    </submittedName>
</protein>
<feature type="transmembrane region" description="Helical" evidence="1">
    <location>
        <begin position="219"/>
        <end position="240"/>
    </location>
</feature>
<evidence type="ECO:0000313" key="2">
    <source>
        <dbReference type="EMBL" id="AXQ88542.1"/>
    </source>
</evidence>
<keyword evidence="1" id="KW-0812">Transmembrane</keyword>
<keyword evidence="1" id="KW-0472">Membrane</keyword>
<feature type="transmembrane region" description="Helical" evidence="1">
    <location>
        <begin position="116"/>
        <end position="135"/>
    </location>
</feature>
<feature type="transmembrane region" description="Helical" evidence="1">
    <location>
        <begin position="188"/>
        <end position="207"/>
    </location>
</feature>
<dbReference type="EMBL" id="CP031743">
    <property type="protein sequence ID" value="AXQ88542.1"/>
    <property type="molecule type" value="Genomic_DNA"/>
</dbReference>
<dbReference type="RefSeq" id="WP_000171934.1">
    <property type="nucleotide sequence ID" value="NZ_AERY01000087.1"/>
</dbReference>
<feature type="transmembrane region" description="Helical" evidence="1">
    <location>
        <begin position="25"/>
        <end position="43"/>
    </location>
</feature>
<keyword evidence="1" id="KW-1133">Transmembrane helix</keyword>